<gene>
    <name evidence="1" type="ORF">DIATSA_LOCUS12695</name>
</gene>
<evidence type="ECO:0000313" key="2">
    <source>
        <dbReference type="Proteomes" id="UP001153714"/>
    </source>
</evidence>
<protein>
    <submittedName>
        <fullName evidence="1">Uncharacterized protein</fullName>
    </submittedName>
</protein>
<dbReference type="OrthoDB" id="5984028at2759"/>
<dbReference type="EMBL" id="OU893339">
    <property type="protein sequence ID" value="CAG9795429.1"/>
    <property type="molecule type" value="Genomic_DNA"/>
</dbReference>
<keyword evidence="2" id="KW-1185">Reference proteome</keyword>
<reference evidence="1" key="2">
    <citation type="submission" date="2022-10" db="EMBL/GenBank/DDBJ databases">
        <authorList>
            <consortium name="ENA_rothamsted_submissions"/>
            <consortium name="culmorum"/>
            <person name="King R."/>
        </authorList>
    </citation>
    <scope>NUCLEOTIDE SEQUENCE</scope>
</reference>
<evidence type="ECO:0000313" key="1">
    <source>
        <dbReference type="EMBL" id="CAG9795429.1"/>
    </source>
</evidence>
<sequence>MNKEHKNKWTCQECEIRNPKVGNTNTQDLQHDSNIVTADDNCDEAINVTLRSKNRSPSKRDTTTAEFSDRCGHLSVKDQASEVIKELRPSMFKGILKSKLATIKHDLQELTNTVSFLSGQYDDMNQPIVKLTTDNNTLKADNSKLKATIVDVTERLNNVIKKILTLHIYMLRTMITYD</sequence>
<reference evidence="1" key="1">
    <citation type="submission" date="2021-12" db="EMBL/GenBank/DDBJ databases">
        <authorList>
            <person name="King R."/>
        </authorList>
    </citation>
    <scope>NUCLEOTIDE SEQUENCE</scope>
</reference>
<organism evidence="1 2">
    <name type="scientific">Diatraea saccharalis</name>
    <name type="common">sugarcane borer</name>
    <dbReference type="NCBI Taxonomy" id="40085"/>
    <lineage>
        <taxon>Eukaryota</taxon>
        <taxon>Metazoa</taxon>
        <taxon>Ecdysozoa</taxon>
        <taxon>Arthropoda</taxon>
        <taxon>Hexapoda</taxon>
        <taxon>Insecta</taxon>
        <taxon>Pterygota</taxon>
        <taxon>Neoptera</taxon>
        <taxon>Endopterygota</taxon>
        <taxon>Lepidoptera</taxon>
        <taxon>Glossata</taxon>
        <taxon>Ditrysia</taxon>
        <taxon>Pyraloidea</taxon>
        <taxon>Crambidae</taxon>
        <taxon>Crambinae</taxon>
        <taxon>Diatraea</taxon>
    </lineage>
</organism>
<proteinExistence type="predicted"/>
<name>A0A9N9RFR5_9NEOP</name>
<dbReference type="Proteomes" id="UP001153714">
    <property type="component" value="Chromosome 8"/>
</dbReference>
<accession>A0A9N9RFR5</accession>
<dbReference type="AlphaFoldDB" id="A0A9N9RFR5"/>